<reference evidence="1" key="1">
    <citation type="submission" date="2020-04" db="EMBL/GenBank/DDBJ databases">
        <title>Phage recombination drives evolution of spore-forming Bacilli.</title>
        <authorList>
            <person name="Dragos A."/>
            <person name="Kovacs A.T."/>
        </authorList>
    </citation>
    <scope>NUCLEOTIDE SEQUENCE</scope>
    <source>
        <strain evidence="1">168</strain>
    </source>
</reference>
<evidence type="ECO:0000313" key="1">
    <source>
        <dbReference type="EMBL" id="QJP88716.1"/>
    </source>
</evidence>
<dbReference type="SMR" id="A0A6M3ZCP7"/>
<sequence>MEPYQRYEELKKKTIKVVQKENYSIRYITQDEASNDLDEFYKQFAQHLLEAALERKAE</sequence>
<proteinExistence type="predicted"/>
<dbReference type="RefSeq" id="NP_389863.1">
    <property type="nucleotide sequence ID" value="NC_000964.3"/>
</dbReference>
<name>A0A6M3ZCP7_BACSU</name>
<dbReference type="AlphaFoldDB" id="A0A6M3ZCP7"/>
<dbReference type="EMBL" id="CP052842">
    <property type="protein sequence ID" value="QJP88716.1"/>
    <property type="molecule type" value="Genomic_DNA"/>
</dbReference>
<gene>
    <name evidence="1" type="primary">sprB</name>
    <name evidence="1" type="ORF">HIR78_12080</name>
</gene>
<accession>A0A6M3ZCP7</accession>
<protein>
    <submittedName>
        <fullName evidence="1">Recombination directionality factor SprB</fullName>
    </submittedName>
</protein>
<dbReference type="RefSeq" id="WP_004399451.1">
    <property type="nucleotide sequence ID" value="NC_000964.3"/>
</dbReference>
<dbReference type="KEGG" id="bsu:BSU19820"/>
<dbReference type="GeneID" id="940072"/>
<organism evidence="1">
    <name type="scientific">Bacillus subtilis (strain 168)</name>
    <dbReference type="NCBI Taxonomy" id="224308"/>
    <lineage>
        <taxon>Bacteria</taxon>
        <taxon>Bacillati</taxon>
        <taxon>Bacillota</taxon>
        <taxon>Bacilli</taxon>
        <taxon>Bacillales</taxon>
        <taxon>Bacillaceae</taxon>
        <taxon>Bacillus</taxon>
    </lineage>
</organism>
<dbReference type="OrthoDB" id="2910833at2"/>